<sequence length="364" mass="40487">MCHTVIVNGNIAKEKTMLNNANTESSILIIYTGGTIGMVENPKTGVLEPFDFGYLNHNIPELQHIGCNITIEQFTPPIDSSAIKPDLWAKVALMIQENYDRYDGFVVLHGTDTMAYTASALSFMLKYLTKPVILTGSQLPISKLRTDGKENLITAIEIAAATINGHPRVPEVCIFFENHLMRGNRTSKISADQFNAFESYNYPKLAYAGIDIKYNDSVIRYPANWNKSLEVKPNMDANVAILKIFPGITREVVEAILSIPTLKGVVLETFGSGNAFMDEWFLNALSNAVKRGVVIINVTQCVTGYVDMMRYETGHQLMNTGLLSGYDTTTECALVKLMYLLGQGYSNEKVKQLMEQSLRGEINR</sequence>
<evidence type="ECO:0000256" key="2">
    <source>
        <dbReference type="ARBA" id="ARBA00012920"/>
    </source>
</evidence>
<dbReference type="InterPro" id="IPR020827">
    <property type="entry name" value="Asparaginase/glutaminase_AS1"/>
</dbReference>
<dbReference type="SUPFAM" id="SSF53774">
    <property type="entry name" value="Glutaminase/Asparaginase"/>
    <property type="match status" value="1"/>
</dbReference>
<dbReference type="EC" id="3.5.1.1" evidence="2"/>
<feature type="active site" description="O-isoaspartyl threonine intermediate" evidence="4">
    <location>
        <position position="35"/>
    </location>
</feature>
<evidence type="ECO:0000256" key="5">
    <source>
        <dbReference type="PIRSR" id="PIRSR001220-2"/>
    </source>
</evidence>
<dbReference type="Pfam" id="PF17763">
    <property type="entry name" value="Asparaginase_C"/>
    <property type="match status" value="1"/>
</dbReference>
<evidence type="ECO:0000259" key="8">
    <source>
        <dbReference type="Pfam" id="PF00710"/>
    </source>
</evidence>
<dbReference type="GO" id="GO:0009066">
    <property type="term" value="P:aspartate family amino acid metabolic process"/>
    <property type="evidence" value="ECO:0007669"/>
    <property type="project" value="UniProtKB-ARBA"/>
</dbReference>
<dbReference type="InterPro" id="IPR027474">
    <property type="entry name" value="L-asparaginase_N"/>
</dbReference>
<dbReference type="FunFam" id="3.40.50.1170:FF:000001">
    <property type="entry name" value="L-asparaginase 2"/>
    <property type="match status" value="1"/>
</dbReference>
<dbReference type="FunFam" id="3.40.50.40:FF:000001">
    <property type="entry name" value="L-asparaginase 1"/>
    <property type="match status" value="1"/>
</dbReference>
<dbReference type="Gene3D" id="3.40.50.1170">
    <property type="entry name" value="L-asparaginase, N-terminal domain"/>
    <property type="match status" value="1"/>
</dbReference>
<dbReference type="GO" id="GO:0004067">
    <property type="term" value="F:asparaginase activity"/>
    <property type="evidence" value="ECO:0007669"/>
    <property type="project" value="UniProtKB-UniRule"/>
</dbReference>
<dbReference type="SMART" id="SM00870">
    <property type="entry name" value="Asparaginase"/>
    <property type="match status" value="1"/>
</dbReference>
<evidence type="ECO:0000259" key="9">
    <source>
        <dbReference type="Pfam" id="PF17763"/>
    </source>
</evidence>
<dbReference type="PANTHER" id="PTHR11707">
    <property type="entry name" value="L-ASPARAGINASE"/>
    <property type="match status" value="1"/>
</dbReference>
<dbReference type="InterPro" id="IPR027475">
    <property type="entry name" value="Asparaginase/glutaminase_AS2"/>
</dbReference>
<dbReference type="InterPro" id="IPR036152">
    <property type="entry name" value="Asp/glu_Ase-like_sf"/>
</dbReference>
<name>A0A379E809_9PORP</name>
<reference evidence="10 11" key="1">
    <citation type="submission" date="2018-06" db="EMBL/GenBank/DDBJ databases">
        <authorList>
            <consortium name="Pathogen Informatics"/>
            <person name="Doyle S."/>
        </authorList>
    </citation>
    <scope>NUCLEOTIDE SEQUENCE [LARGE SCALE GENOMIC DNA]</scope>
    <source>
        <strain evidence="10 11">NCTC11632</strain>
    </source>
</reference>
<dbReference type="Proteomes" id="UP000254156">
    <property type="component" value="Unassembled WGS sequence"/>
</dbReference>
<feature type="binding site" evidence="5">
    <location>
        <position position="80"/>
    </location>
    <ligand>
        <name>substrate</name>
    </ligand>
</feature>
<dbReference type="PRINTS" id="PR00139">
    <property type="entry name" value="ASNGLNASE"/>
</dbReference>
<keyword evidence="3 10" id="KW-0378">Hydrolase</keyword>
<evidence type="ECO:0000313" key="10">
    <source>
        <dbReference type="EMBL" id="SUB88786.1"/>
    </source>
</evidence>
<dbReference type="PROSITE" id="PS00917">
    <property type="entry name" value="ASN_GLN_ASE_2"/>
    <property type="match status" value="1"/>
</dbReference>
<dbReference type="PIRSF" id="PIRSF500176">
    <property type="entry name" value="L_ASNase"/>
    <property type="match status" value="1"/>
</dbReference>
<dbReference type="InterPro" id="IPR027473">
    <property type="entry name" value="L-asparaginase_C"/>
</dbReference>
<feature type="binding site" evidence="5">
    <location>
        <begin position="111"/>
        <end position="112"/>
    </location>
    <ligand>
        <name>substrate</name>
    </ligand>
</feature>
<accession>A0A379E809</accession>
<dbReference type="InterPro" id="IPR041725">
    <property type="entry name" value="L-asparaginase_I"/>
</dbReference>
<gene>
    <name evidence="10" type="primary">ansA</name>
    <name evidence="10" type="ORF">NCTC11632_00860</name>
</gene>
<feature type="active site" evidence="7">
    <location>
        <position position="111"/>
    </location>
</feature>
<feature type="active site" evidence="6">
    <location>
        <position position="35"/>
    </location>
</feature>
<feature type="domain" description="L-asparaginase N-terminal" evidence="8">
    <location>
        <begin position="27"/>
        <end position="217"/>
    </location>
</feature>
<dbReference type="Pfam" id="PF00710">
    <property type="entry name" value="Asparaginase"/>
    <property type="match status" value="1"/>
</dbReference>
<evidence type="ECO:0000313" key="11">
    <source>
        <dbReference type="Proteomes" id="UP000254156"/>
    </source>
</evidence>
<dbReference type="AlphaFoldDB" id="A0A379E809"/>
<evidence type="ECO:0000256" key="3">
    <source>
        <dbReference type="ARBA" id="ARBA00022801"/>
    </source>
</evidence>
<dbReference type="InterPro" id="IPR006034">
    <property type="entry name" value="Asparaginase/glutaminase-like"/>
</dbReference>
<evidence type="ECO:0000256" key="1">
    <source>
        <dbReference type="ARBA" id="ARBA00010518"/>
    </source>
</evidence>
<dbReference type="InterPro" id="IPR037152">
    <property type="entry name" value="L-asparaginase_N_sf"/>
</dbReference>
<dbReference type="PANTHER" id="PTHR11707:SF28">
    <property type="entry name" value="60 KDA LYSOPHOSPHOLIPASE"/>
    <property type="match status" value="1"/>
</dbReference>
<dbReference type="EMBL" id="UGTF01000002">
    <property type="protein sequence ID" value="SUB88786.1"/>
    <property type="molecule type" value="Genomic_DNA"/>
</dbReference>
<evidence type="ECO:0000256" key="7">
    <source>
        <dbReference type="PROSITE-ProRule" id="PRU10100"/>
    </source>
</evidence>
<dbReference type="InterPro" id="IPR006033">
    <property type="entry name" value="AsnA_fam"/>
</dbReference>
<comment type="similarity">
    <text evidence="1">Belongs to the asparaginase 1 family.</text>
</comment>
<dbReference type="PROSITE" id="PS51732">
    <property type="entry name" value="ASN_GLN_ASE_3"/>
    <property type="match status" value="1"/>
</dbReference>
<dbReference type="NCBIfam" id="TIGR00519">
    <property type="entry name" value="asnASE_I"/>
    <property type="match status" value="1"/>
</dbReference>
<organism evidence="10 11">
    <name type="scientific">Porphyromonas macacae</name>
    <dbReference type="NCBI Taxonomy" id="28115"/>
    <lineage>
        <taxon>Bacteria</taxon>
        <taxon>Pseudomonadati</taxon>
        <taxon>Bacteroidota</taxon>
        <taxon>Bacteroidia</taxon>
        <taxon>Bacteroidales</taxon>
        <taxon>Porphyromonadaceae</taxon>
        <taxon>Porphyromonas</taxon>
    </lineage>
</organism>
<dbReference type="PROSITE" id="PS00144">
    <property type="entry name" value="ASN_GLN_ASE_1"/>
    <property type="match status" value="1"/>
</dbReference>
<feature type="domain" description="Asparaginase/glutaminase C-terminal" evidence="9">
    <location>
        <begin position="238"/>
        <end position="354"/>
    </location>
</feature>
<dbReference type="CDD" id="cd08963">
    <property type="entry name" value="L-asparaginase_I"/>
    <property type="match status" value="1"/>
</dbReference>
<dbReference type="InterPro" id="IPR040919">
    <property type="entry name" value="Asparaginase_C"/>
</dbReference>
<evidence type="ECO:0000256" key="4">
    <source>
        <dbReference type="PIRSR" id="PIRSR001220-1"/>
    </source>
</evidence>
<dbReference type="Gene3D" id="3.40.50.40">
    <property type="match status" value="1"/>
</dbReference>
<protein>
    <recommendedName>
        <fullName evidence="2">asparaginase</fullName>
        <ecNumber evidence="2">3.5.1.1</ecNumber>
    </recommendedName>
</protein>
<dbReference type="PIRSF" id="PIRSF001220">
    <property type="entry name" value="L-ASNase_gatD"/>
    <property type="match status" value="1"/>
</dbReference>
<evidence type="ECO:0000256" key="6">
    <source>
        <dbReference type="PROSITE-ProRule" id="PRU10099"/>
    </source>
</evidence>
<proteinExistence type="inferred from homology"/>
<dbReference type="SFLD" id="SFLDS00057">
    <property type="entry name" value="Glutaminase/Asparaginase"/>
    <property type="match status" value="1"/>
</dbReference>